<keyword evidence="2" id="KW-0812">Transmembrane</keyword>
<feature type="transmembrane region" description="Helical" evidence="2">
    <location>
        <begin position="289"/>
        <end position="309"/>
    </location>
</feature>
<keyword evidence="2" id="KW-0472">Membrane</keyword>
<evidence type="ECO:0000256" key="1">
    <source>
        <dbReference type="SAM" id="MobiDB-lite"/>
    </source>
</evidence>
<accession>A0A1G2D9Z9</accession>
<gene>
    <name evidence="3" type="ORF">A3D65_05385</name>
</gene>
<feature type="compositionally biased region" description="Polar residues" evidence="1">
    <location>
        <begin position="795"/>
        <end position="813"/>
    </location>
</feature>
<comment type="caution">
    <text evidence="3">The sequence shown here is derived from an EMBL/GenBank/DDBJ whole genome shotgun (WGS) entry which is preliminary data.</text>
</comment>
<keyword evidence="2" id="KW-1133">Transmembrane helix</keyword>
<feature type="transmembrane region" description="Helical" evidence="2">
    <location>
        <begin position="63"/>
        <end position="83"/>
    </location>
</feature>
<feature type="transmembrane region" description="Helical" evidence="2">
    <location>
        <begin position="121"/>
        <end position="139"/>
    </location>
</feature>
<protein>
    <submittedName>
        <fullName evidence="3">Uncharacterized protein</fullName>
    </submittedName>
</protein>
<proteinExistence type="predicted"/>
<dbReference type="Proteomes" id="UP000177996">
    <property type="component" value="Unassembled WGS sequence"/>
</dbReference>
<organism evidence="3 4">
    <name type="scientific">Candidatus Lloydbacteria bacterium RIFCSPHIGHO2_02_FULL_50_13</name>
    <dbReference type="NCBI Taxonomy" id="1798661"/>
    <lineage>
        <taxon>Bacteria</taxon>
        <taxon>Candidatus Lloydiibacteriota</taxon>
    </lineage>
</organism>
<feature type="transmembrane region" description="Helical" evidence="2">
    <location>
        <begin position="146"/>
        <end position="168"/>
    </location>
</feature>
<sequence length="833" mass="89847">MTPTLGATIATLYPFVASAGPLDLDAVLNPYAFIRTAFWRLVSGQSVTDGIFSDVISALGEPLMLVVKGITLLIFKVAGFFLQSMAMIMDVSIELTISSGLMNSLQVIDIGWTAVRDFANMFFIFALLYIAIQTILGLAGGNTKRLIAHLIIAAVLINFSLFATKVVIDAGNVLAVSFWSKLKVQAGQGNMVNSASSKFLSGLDLQTILATKEKNTGKALGLKTPQEILVYAGGAVFMFIAGYIFLAAALMMVTRTIMLILLMIFSPFAFMAFGFPRLEQYGQKWLDKLIKQTFVAPFFIFMLYINSVLIDKTDIFTMSGAKDATFTGALSGADPTSYAIIFNFIILIGFLIASLIIANNFAGETGSRARGWAMGASKWAGGMATAGAVGTGAFAMRQSMGKIGAMGADNKALHEQAAEKGWRGSIARGKLAMYGGMSKATYDPRATKLGKTALSGGGRIDVGEGGGKGGFKATGSALAKTTFGAWGTVGTEEEKKVLAIAEERYKNDPAGKEAYLRANLGTRSRRDAETGKLVGTSAGEKISSLFKGESRYEKESEFKTTRQTIEREKETVVAKDDLKKNIEVYKNADQNTAEGQAIGKAAAEVIKQSLAKLSGKEAADTLDNKQLRLSPVIAALNNQHLAGLNARTDLEPETVEAITKGVIVSGTPSAQKYLRNQARLGSGNFQVDAEKELEKLSQQYDQEKKTFDANHGKANTDVLNAWKERAREMKEQTSRFLGMMETNEIAELDDALIAHEMVLEGYASNTKVAGKIRERLNNNLYSDTVTPVLQERFGKQSSQKQSPLAQAPQQNVYTPKPGDTKPQTTDGGPMQII</sequence>
<evidence type="ECO:0000256" key="2">
    <source>
        <dbReference type="SAM" id="Phobius"/>
    </source>
</evidence>
<feature type="transmembrane region" description="Helical" evidence="2">
    <location>
        <begin position="338"/>
        <end position="359"/>
    </location>
</feature>
<evidence type="ECO:0000313" key="4">
    <source>
        <dbReference type="Proteomes" id="UP000177996"/>
    </source>
</evidence>
<dbReference type="STRING" id="1798661.A3D65_05385"/>
<name>A0A1G2D9Z9_9BACT</name>
<feature type="transmembrane region" description="Helical" evidence="2">
    <location>
        <begin position="228"/>
        <end position="250"/>
    </location>
</feature>
<evidence type="ECO:0000313" key="3">
    <source>
        <dbReference type="EMBL" id="OGZ09731.1"/>
    </source>
</evidence>
<dbReference type="EMBL" id="MHLL01000016">
    <property type="protein sequence ID" value="OGZ09731.1"/>
    <property type="molecule type" value="Genomic_DNA"/>
</dbReference>
<reference evidence="3 4" key="1">
    <citation type="journal article" date="2016" name="Nat. Commun.">
        <title>Thousands of microbial genomes shed light on interconnected biogeochemical processes in an aquifer system.</title>
        <authorList>
            <person name="Anantharaman K."/>
            <person name="Brown C.T."/>
            <person name="Hug L.A."/>
            <person name="Sharon I."/>
            <person name="Castelle C.J."/>
            <person name="Probst A.J."/>
            <person name="Thomas B.C."/>
            <person name="Singh A."/>
            <person name="Wilkins M.J."/>
            <person name="Karaoz U."/>
            <person name="Brodie E.L."/>
            <person name="Williams K.H."/>
            <person name="Hubbard S.S."/>
            <person name="Banfield J.F."/>
        </authorList>
    </citation>
    <scope>NUCLEOTIDE SEQUENCE [LARGE SCALE GENOMIC DNA]</scope>
</reference>
<feature type="transmembrane region" description="Helical" evidence="2">
    <location>
        <begin position="257"/>
        <end position="277"/>
    </location>
</feature>
<dbReference type="AlphaFoldDB" id="A0A1G2D9Z9"/>
<feature type="region of interest" description="Disordered" evidence="1">
    <location>
        <begin position="793"/>
        <end position="833"/>
    </location>
</feature>